<dbReference type="GO" id="GO:0008684">
    <property type="term" value="F:2-oxopent-4-enoate hydratase activity"/>
    <property type="evidence" value="ECO:0007669"/>
    <property type="project" value="TreeGrafter"/>
</dbReference>
<reference evidence="4" key="1">
    <citation type="submission" date="2017-06" db="EMBL/GenBank/DDBJ databases">
        <authorList>
            <person name="Varghese N."/>
            <person name="Submissions S."/>
        </authorList>
    </citation>
    <scope>NUCLEOTIDE SEQUENCE [LARGE SCALE GENOMIC DNA]</scope>
    <source>
        <strain evidence="4">LNB2</strain>
    </source>
</reference>
<dbReference type="RefSeq" id="WP_089218383.1">
    <property type="nucleotide sequence ID" value="NZ_FZOS01000003.1"/>
</dbReference>
<sequence length="269" mass="28127">MSADLDQIADRLDNAAQSARATGQISAEFPDFSLADAYAVQRRLIARRVARGERVVGIKMGFTSRAKMAQMGVSDLIWGQLTDAMAIADDGVIDIGRFVHPRVEPEVAFRLKTRLAGRVDAGEAMAAIGAVAPALEIIDSRYRDFRFALNDVVADNSSSSGFVVGNWQAPGGDLSNLGMVLSLDGRAAQCGSTGAILGDPTRSLIEAARLAADAGLALEPGWIILCGAATPAEALRPGMHVRLEAERLGRVDLRVALGDAGGDGVGEGA</sequence>
<dbReference type="EMBL" id="FZOS01000003">
    <property type="protein sequence ID" value="SNS24446.1"/>
    <property type="molecule type" value="Genomic_DNA"/>
</dbReference>
<dbReference type="AlphaFoldDB" id="A0A239CW16"/>
<keyword evidence="4" id="KW-1185">Reference proteome</keyword>
<dbReference type="InterPro" id="IPR050772">
    <property type="entry name" value="Hydratase-Decarb/MhpD_sf"/>
</dbReference>
<evidence type="ECO:0000313" key="3">
    <source>
        <dbReference type="EMBL" id="SNS24446.1"/>
    </source>
</evidence>
<dbReference type="OrthoDB" id="9792137at2"/>
<organism evidence="3 4">
    <name type="scientific">Edaphosphingomonas laterariae</name>
    <dbReference type="NCBI Taxonomy" id="861865"/>
    <lineage>
        <taxon>Bacteria</taxon>
        <taxon>Pseudomonadati</taxon>
        <taxon>Pseudomonadota</taxon>
        <taxon>Alphaproteobacteria</taxon>
        <taxon>Sphingomonadales</taxon>
        <taxon>Rhizorhabdaceae</taxon>
        <taxon>Edaphosphingomonas</taxon>
    </lineage>
</organism>
<dbReference type="Gene3D" id="3.90.850.10">
    <property type="entry name" value="Fumarylacetoacetase-like, C-terminal domain"/>
    <property type="match status" value="1"/>
</dbReference>
<evidence type="ECO:0000259" key="2">
    <source>
        <dbReference type="Pfam" id="PF01557"/>
    </source>
</evidence>
<dbReference type="InterPro" id="IPR011234">
    <property type="entry name" value="Fumarylacetoacetase-like_C"/>
</dbReference>
<dbReference type="InterPro" id="IPR036663">
    <property type="entry name" value="Fumarylacetoacetase_C_sf"/>
</dbReference>
<dbReference type="SUPFAM" id="SSF56529">
    <property type="entry name" value="FAH"/>
    <property type="match status" value="1"/>
</dbReference>
<dbReference type="GO" id="GO:0005737">
    <property type="term" value="C:cytoplasm"/>
    <property type="evidence" value="ECO:0007669"/>
    <property type="project" value="TreeGrafter"/>
</dbReference>
<protein>
    <submittedName>
        <fullName evidence="3">2-oxo-3-hexenedioate decarboxylase</fullName>
    </submittedName>
</protein>
<dbReference type="Pfam" id="PF01557">
    <property type="entry name" value="FAA_hydrolase"/>
    <property type="match status" value="1"/>
</dbReference>
<evidence type="ECO:0000256" key="1">
    <source>
        <dbReference type="ARBA" id="ARBA00023239"/>
    </source>
</evidence>
<feature type="domain" description="Fumarylacetoacetase-like C-terminal" evidence="2">
    <location>
        <begin position="77"/>
        <end position="255"/>
    </location>
</feature>
<evidence type="ECO:0000313" key="4">
    <source>
        <dbReference type="Proteomes" id="UP000198281"/>
    </source>
</evidence>
<gene>
    <name evidence="3" type="ORF">SAMN06295912_10383</name>
</gene>
<dbReference type="Proteomes" id="UP000198281">
    <property type="component" value="Unassembled WGS sequence"/>
</dbReference>
<dbReference type="PANTHER" id="PTHR30143">
    <property type="entry name" value="ACID HYDRATASE"/>
    <property type="match status" value="1"/>
</dbReference>
<proteinExistence type="predicted"/>
<accession>A0A239CW16</accession>
<keyword evidence="1" id="KW-0456">Lyase</keyword>
<dbReference type="PANTHER" id="PTHR30143:SF0">
    <property type="entry name" value="2-KETO-4-PENTENOATE HYDRATASE"/>
    <property type="match status" value="1"/>
</dbReference>
<name>A0A239CW16_9SPHN</name>